<protein>
    <submittedName>
        <fullName evidence="1">ATP-binding protein</fullName>
    </submittedName>
</protein>
<dbReference type="InterPro" id="IPR036890">
    <property type="entry name" value="HATPase_C_sf"/>
</dbReference>
<dbReference type="AlphaFoldDB" id="A0A5C4MJE0"/>
<dbReference type="Proteomes" id="UP000305887">
    <property type="component" value="Unassembled WGS sequence"/>
</dbReference>
<dbReference type="RefSeq" id="WP_139078957.1">
    <property type="nucleotide sequence ID" value="NZ_VDFU01000049.1"/>
</dbReference>
<dbReference type="SUPFAM" id="SSF55874">
    <property type="entry name" value="ATPase domain of HSP90 chaperone/DNA topoisomerase II/histidine kinase"/>
    <property type="match status" value="1"/>
</dbReference>
<reference evidence="1 2" key="1">
    <citation type="submission" date="2019-06" db="EMBL/GenBank/DDBJ databases">
        <title>YIM 131921 draft genome.</title>
        <authorList>
            <person name="Jiang L."/>
        </authorList>
    </citation>
    <scope>NUCLEOTIDE SEQUENCE [LARGE SCALE GENOMIC DNA]</scope>
    <source>
        <strain evidence="1 2">YIM 131921</strain>
    </source>
</reference>
<dbReference type="OrthoDB" id="9813438at2"/>
<sequence length="493" mass="53494">MQPIEIVPSPSALLKSLRGLGYSPETALADLVDNALASRARSIRIEFDWRDGDPLVELLDDGDGMSAALLVEAMRFGGAGPDATRSPGDLGRFGLGLKTASLSQCRRLVVSSRAGDEAGRLAWDVDAVEQAGSWKAEVPEHAPPGRLAAEFEKGGPGTLVSWTRMDPLGGLHGLDRAAFNARIADIRAHLAMTFHRFLAGEAKRIRMEVNGRALVAWDPFCRWHGASIAMPRDVIRGPGGAAIVQPFILPHRDRFESEQDYDDAGGPEGWGERQGFYVYRGDRLVSAGGWLGLGGARAWTREESSRLARIAVDLPTTSDAEWRIDVRKSTARPPHWARSRLVSVAAEVRRRAREIFVWRGGGRRRGPARAALAFDLWAAGTSDRPPRYRIDRGHPAVRALAGSTDPALLEGLLAALELTVPVERIWLDVSEEGGATRADPSDEDVRALAAPLAALVFAVDSGADVGARLDELLRSLGVDTPELRRAVLQELHR</sequence>
<organism evidence="1 2">
    <name type="scientific">Rubellimicrobium rubrum</name>
    <dbReference type="NCBI Taxonomy" id="2585369"/>
    <lineage>
        <taxon>Bacteria</taxon>
        <taxon>Pseudomonadati</taxon>
        <taxon>Pseudomonadota</taxon>
        <taxon>Alphaproteobacteria</taxon>
        <taxon>Rhodobacterales</taxon>
        <taxon>Roseobacteraceae</taxon>
        <taxon>Rubellimicrobium</taxon>
    </lineage>
</organism>
<name>A0A5C4MJE0_9RHOB</name>
<keyword evidence="1" id="KW-0067">ATP-binding</keyword>
<keyword evidence="1" id="KW-0547">Nucleotide-binding</keyword>
<proteinExistence type="predicted"/>
<dbReference type="EMBL" id="VDFU01000049">
    <property type="protein sequence ID" value="TNC45236.1"/>
    <property type="molecule type" value="Genomic_DNA"/>
</dbReference>
<accession>A0A5C4MJE0</accession>
<dbReference type="Pfam" id="PF13589">
    <property type="entry name" value="HATPase_c_3"/>
    <property type="match status" value="1"/>
</dbReference>
<dbReference type="GO" id="GO:0005524">
    <property type="term" value="F:ATP binding"/>
    <property type="evidence" value="ECO:0007669"/>
    <property type="project" value="UniProtKB-KW"/>
</dbReference>
<comment type="caution">
    <text evidence="1">The sequence shown here is derived from an EMBL/GenBank/DDBJ whole genome shotgun (WGS) entry which is preliminary data.</text>
</comment>
<gene>
    <name evidence="1" type="ORF">FHG66_20230</name>
</gene>
<keyword evidence="2" id="KW-1185">Reference proteome</keyword>
<dbReference type="Gene3D" id="3.30.565.10">
    <property type="entry name" value="Histidine kinase-like ATPase, C-terminal domain"/>
    <property type="match status" value="1"/>
</dbReference>
<evidence type="ECO:0000313" key="2">
    <source>
        <dbReference type="Proteomes" id="UP000305887"/>
    </source>
</evidence>
<evidence type="ECO:0000313" key="1">
    <source>
        <dbReference type="EMBL" id="TNC45236.1"/>
    </source>
</evidence>